<dbReference type="eggNOG" id="COG0797">
    <property type="taxonomic scope" value="Bacteria"/>
</dbReference>
<evidence type="ECO:0000256" key="1">
    <source>
        <dbReference type="SAM" id="Coils"/>
    </source>
</evidence>
<feature type="coiled-coil region" evidence="1">
    <location>
        <begin position="69"/>
        <end position="96"/>
    </location>
</feature>
<dbReference type="STRING" id="1042163.BRLA_c029690"/>
<reference evidence="3 4" key="1">
    <citation type="journal article" date="2011" name="J. Bacteriol.">
        <title>Genome sequence of Brevibacillus laterosporus LMG 15441, a pathogen of invertebrates.</title>
        <authorList>
            <person name="Djukic M."/>
            <person name="Poehlein A."/>
            <person name="Thurmer A."/>
            <person name="Daniel R."/>
        </authorList>
    </citation>
    <scope>NUCLEOTIDE SEQUENCE [LARGE SCALE GENOMIC DNA]</scope>
    <source>
        <strain evidence="3 4">LMG 15441</strain>
    </source>
</reference>
<keyword evidence="4" id="KW-1185">Reference proteome</keyword>
<protein>
    <submittedName>
        <fullName evidence="3">Uncharacterized protein</fullName>
    </submittedName>
</protein>
<evidence type="ECO:0000256" key="2">
    <source>
        <dbReference type="SAM" id="MobiDB-lite"/>
    </source>
</evidence>
<dbReference type="AlphaFoldDB" id="A0A075R793"/>
<dbReference type="EMBL" id="CP007806">
    <property type="protein sequence ID" value="AIG27281.1"/>
    <property type="molecule type" value="Genomic_DNA"/>
</dbReference>
<dbReference type="RefSeq" id="WP_003335836.1">
    <property type="nucleotide sequence ID" value="NZ_CP007806.1"/>
</dbReference>
<accession>A0A075R793</accession>
<proteinExistence type="predicted"/>
<evidence type="ECO:0000313" key="3">
    <source>
        <dbReference type="EMBL" id="AIG27281.1"/>
    </source>
</evidence>
<keyword evidence="1" id="KW-0175">Coiled coil</keyword>
<dbReference type="Proteomes" id="UP000005850">
    <property type="component" value="Chromosome"/>
</dbReference>
<sequence>MKVHNKFVASVLTLSVLGGLMVVPYSVVANPSIPETMEPGTIVTYDENNEMIVHKYQFNNNNAKRSALIKENRQNLKLLEEETAIYEKVKKDAESLPVFYVDEPVLPKPEPGMTIYYDGMGLPTKIVDAKGNLVDTESKAAASWTPPKNGVYIYGKDDNKLTITDSYVQGEGWVSWYDGMGEKGSDRKVLKEKHCATKMKYDRPAYNTKIKVRNLKNDIVDYVYKADVGGLPNAVLDIMPDKMEDDFDSPVDRKKKTGRFQGRTYYEK</sequence>
<organism evidence="3 4">
    <name type="scientific">Brevibacillus laterosporus LMG 15441</name>
    <dbReference type="NCBI Taxonomy" id="1042163"/>
    <lineage>
        <taxon>Bacteria</taxon>
        <taxon>Bacillati</taxon>
        <taxon>Bacillota</taxon>
        <taxon>Bacilli</taxon>
        <taxon>Bacillales</taxon>
        <taxon>Paenibacillaceae</taxon>
        <taxon>Brevibacillus</taxon>
    </lineage>
</organism>
<dbReference type="KEGG" id="blr:BRLA_c029690"/>
<name>A0A075R793_BRELA</name>
<dbReference type="HOGENOM" id="CLU_1053113_0_0_9"/>
<evidence type="ECO:0000313" key="4">
    <source>
        <dbReference type="Proteomes" id="UP000005850"/>
    </source>
</evidence>
<gene>
    <name evidence="3" type="ORF">BRLA_c029690</name>
</gene>
<feature type="region of interest" description="Disordered" evidence="2">
    <location>
        <begin position="245"/>
        <end position="268"/>
    </location>
</feature>